<accession>A0AA39ZPJ0</accession>
<proteinExistence type="predicted"/>
<protein>
    <recommendedName>
        <fullName evidence="3">Fungal N-terminal domain-containing protein</fullName>
    </recommendedName>
</protein>
<dbReference type="Proteomes" id="UP001172102">
    <property type="component" value="Unassembled WGS sequence"/>
</dbReference>
<gene>
    <name evidence="1" type="ORF">B0H67DRAFT_98263</name>
</gene>
<keyword evidence="2" id="KW-1185">Reference proteome</keyword>
<comment type="caution">
    <text evidence="1">The sequence shown here is derived from an EMBL/GenBank/DDBJ whole genome shotgun (WGS) entry which is preliminary data.</text>
</comment>
<name>A0AA39ZPJ0_9PEZI</name>
<sequence length="228" mass="25343">MDTLTIFGAVTGGISATSSVLKLLQWAVATADKFQAAPEQALATLRDVQMIHRNLVGFGRLQEKWQLVPQDRLSCIPLEDTKNTLVDCISSLDELEDVLKPLDDPSLDALSLSSRLAWVMKDSRITDLSKRLHNAQSSLGLMLTIMQHESVMEVGNAVMNLAEVTKRIAQDVADILAAKRLCSQHGRRYLNHPSWNYTARVPRHTLHFLTADETRIDELGCVMGPTKI</sequence>
<dbReference type="AlphaFoldDB" id="A0AA39ZPJ0"/>
<dbReference type="EMBL" id="JAUKUA010000010">
    <property type="protein sequence ID" value="KAK0701312.1"/>
    <property type="molecule type" value="Genomic_DNA"/>
</dbReference>
<reference evidence="1" key="1">
    <citation type="submission" date="2023-06" db="EMBL/GenBank/DDBJ databases">
        <title>Genome-scale phylogeny and comparative genomics of the fungal order Sordariales.</title>
        <authorList>
            <consortium name="Lawrence Berkeley National Laboratory"/>
            <person name="Hensen N."/>
            <person name="Bonometti L."/>
            <person name="Westerberg I."/>
            <person name="Brannstrom I.O."/>
            <person name="Guillou S."/>
            <person name="Cros-Aarteil S."/>
            <person name="Calhoun S."/>
            <person name="Haridas S."/>
            <person name="Kuo A."/>
            <person name="Mondo S."/>
            <person name="Pangilinan J."/>
            <person name="Riley R."/>
            <person name="Labutti K."/>
            <person name="Andreopoulos B."/>
            <person name="Lipzen A."/>
            <person name="Chen C."/>
            <person name="Yanf M."/>
            <person name="Daum C."/>
            <person name="Ng V."/>
            <person name="Clum A."/>
            <person name="Steindorff A."/>
            <person name="Ohm R."/>
            <person name="Martin F."/>
            <person name="Silar P."/>
            <person name="Natvig D."/>
            <person name="Lalanne C."/>
            <person name="Gautier V."/>
            <person name="Ament-Velasquez S.L."/>
            <person name="Kruys A."/>
            <person name="Hutchinson M.I."/>
            <person name="Powell A.J."/>
            <person name="Barry K."/>
            <person name="Miller A.N."/>
            <person name="Grigoriev I.V."/>
            <person name="Debuchy R."/>
            <person name="Gladieux P."/>
            <person name="Thoren M.H."/>
            <person name="Johannesson H."/>
        </authorList>
    </citation>
    <scope>NUCLEOTIDE SEQUENCE</scope>
    <source>
        <strain evidence="1">SMH4607-1</strain>
    </source>
</reference>
<organism evidence="1 2">
    <name type="scientific">Lasiosphaeris hirsuta</name>
    <dbReference type="NCBI Taxonomy" id="260670"/>
    <lineage>
        <taxon>Eukaryota</taxon>
        <taxon>Fungi</taxon>
        <taxon>Dikarya</taxon>
        <taxon>Ascomycota</taxon>
        <taxon>Pezizomycotina</taxon>
        <taxon>Sordariomycetes</taxon>
        <taxon>Sordariomycetidae</taxon>
        <taxon>Sordariales</taxon>
        <taxon>Lasiosphaeriaceae</taxon>
        <taxon>Lasiosphaeris</taxon>
    </lineage>
</organism>
<evidence type="ECO:0008006" key="3">
    <source>
        <dbReference type="Google" id="ProtNLM"/>
    </source>
</evidence>
<evidence type="ECO:0000313" key="2">
    <source>
        <dbReference type="Proteomes" id="UP001172102"/>
    </source>
</evidence>
<evidence type="ECO:0000313" key="1">
    <source>
        <dbReference type="EMBL" id="KAK0701312.1"/>
    </source>
</evidence>